<evidence type="ECO:0000256" key="1">
    <source>
        <dbReference type="SAM" id="Phobius"/>
    </source>
</evidence>
<dbReference type="Proteomes" id="UP001151002">
    <property type="component" value="Unassembled WGS sequence"/>
</dbReference>
<dbReference type="RefSeq" id="WP_267565606.1">
    <property type="nucleotide sequence ID" value="NZ_JAPNTZ010000008.1"/>
</dbReference>
<accession>A0ABT4B408</accession>
<gene>
    <name evidence="2" type="ORF">OWR29_24820</name>
</gene>
<dbReference type="InterPro" id="IPR012902">
    <property type="entry name" value="N_methyl_site"/>
</dbReference>
<protein>
    <submittedName>
        <fullName evidence="2">Prepilin-type N-terminal cleavage/methylation domain-containing protein</fullName>
    </submittedName>
</protein>
<keyword evidence="1" id="KW-0472">Membrane</keyword>
<dbReference type="PROSITE" id="PS00409">
    <property type="entry name" value="PROKAR_NTER_METHYL"/>
    <property type="match status" value="1"/>
</dbReference>
<keyword evidence="1" id="KW-0812">Transmembrane</keyword>
<evidence type="ECO:0000313" key="2">
    <source>
        <dbReference type="EMBL" id="MCY1141234.1"/>
    </source>
</evidence>
<sequence>MSAERHTEPDDQGYTLVELLVAAGLMSTVLIIVLGGLVEVYSNVNRADTLGAARDQLSTSFRRLDKELRYANWVSTPGQVGNAWYLEYATPLGCRQLVLRNGVLTTASWNLPSTTPGTPATIGSNLSVTGTTAPFTVYLPNSQPYATASAGTSGVGADYQLAHTQVRLRFTGQLGPTSLPFDVLFTAQNTSASNVFSDNGKLTPNDCSKARPTV</sequence>
<dbReference type="Pfam" id="PF07963">
    <property type="entry name" value="N_methyl"/>
    <property type="match status" value="1"/>
</dbReference>
<dbReference type="EMBL" id="JAPNTZ010000008">
    <property type="protein sequence ID" value="MCY1141234.1"/>
    <property type="molecule type" value="Genomic_DNA"/>
</dbReference>
<proteinExistence type="predicted"/>
<comment type="caution">
    <text evidence="2">The sequence shown here is derived from an EMBL/GenBank/DDBJ whole genome shotgun (WGS) entry which is preliminary data.</text>
</comment>
<feature type="transmembrane region" description="Helical" evidence="1">
    <location>
        <begin position="20"/>
        <end position="41"/>
    </location>
</feature>
<organism evidence="2 3">
    <name type="scientific">Paractinoplanes pyxinae</name>
    <dbReference type="NCBI Taxonomy" id="2997416"/>
    <lineage>
        <taxon>Bacteria</taxon>
        <taxon>Bacillati</taxon>
        <taxon>Actinomycetota</taxon>
        <taxon>Actinomycetes</taxon>
        <taxon>Micromonosporales</taxon>
        <taxon>Micromonosporaceae</taxon>
        <taxon>Paractinoplanes</taxon>
    </lineage>
</organism>
<keyword evidence="1" id="KW-1133">Transmembrane helix</keyword>
<evidence type="ECO:0000313" key="3">
    <source>
        <dbReference type="Proteomes" id="UP001151002"/>
    </source>
</evidence>
<name>A0ABT4B408_9ACTN</name>
<reference evidence="2" key="1">
    <citation type="submission" date="2022-11" db="EMBL/GenBank/DDBJ databases">
        <authorList>
            <person name="Somphong A."/>
            <person name="Phongsopitanun W."/>
        </authorList>
    </citation>
    <scope>NUCLEOTIDE SEQUENCE</scope>
    <source>
        <strain evidence="2">Pm04-4</strain>
    </source>
</reference>
<keyword evidence="3" id="KW-1185">Reference proteome</keyword>